<feature type="chain" id="PRO_5012565852" evidence="1">
    <location>
        <begin position="20"/>
        <end position="61"/>
    </location>
</feature>
<dbReference type="Proteomes" id="UP000183832">
    <property type="component" value="Unassembled WGS sequence"/>
</dbReference>
<accession>A0A1J1HJL5</accession>
<keyword evidence="1" id="KW-0732">Signal</keyword>
<keyword evidence="3" id="KW-1185">Reference proteome</keyword>
<proteinExistence type="predicted"/>
<evidence type="ECO:0000313" key="3">
    <source>
        <dbReference type="Proteomes" id="UP000183832"/>
    </source>
</evidence>
<evidence type="ECO:0000313" key="2">
    <source>
        <dbReference type="EMBL" id="CRK87604.1"/>
    </source>
</evidence>
<gene>
    <name evidence="2" type="ORF">CLUMA_CG001400</name>
</gene>
<dbReference type="EMBL" id="CVRI01000004">
    <property type="protein sequence ID" value="CRK87604.1"/>
    <property type="molecule type" value="Genomic_DNA"/>
</dbReference>
<organism evidence="2 3">
    <name type="scientific">Clunio marinus</name>
    <dbReference type="NCBI Taxonomy" id="568069"/>
    <lineage>
        <taxon>Eukaryota</taxon>
        <taxon>Metazoa</taxon>
        <taxon>Ecdysozoa</taxon>
        <taxon>Arthropoda</taxon>
        <taxon>Hexapoda</taxon>
        <taxon>Insecta</taxon>
        <taxon>Pterygota</taxon>
        <taxon>Neoptera</taxon>
        <taxon>Endopterygota</taxon>
        <taxon>Diptera</taxon>
        <taxon>Nematocera</taxon>
        <taxon>Chironomoidea</taxon>
        <taxon>Chironomidae</taxon>
        <taxon>Clunio</taxon>
    </lineage>
</organism>
<evidence type="ECO:0000256" key="1">
    <source>
        <dbReference type="SAM" id="SignalP"/>
    </source>
</evidence>
<protein>
    <submittedName>
        <fullName evidence="2">CLUMA_CG001400, isoform A</fullName>
    </submittedName>
</protein>
<feature type="signal peptide" evidence="1">
    <location>
        <begin position="1"/>
        <end position="19"/>
    </location>
</feature>
<reference evidence="2 3" key="1">
    <citation type="submission" date="2015-04" db="EMBL/GenBank/DDBJ databases">
        <authorList>
            <person name="Syromyatnikov M.Y."/>
            <person name="Popov V.N."/>
        </authorList>
    </citation>
    <scope>NUCLEOTIDE SEQUENCE [LARGE SCALE GENOMIC DNA]</scope>
</reference>
<dbReference type="AlphaFoldDB" id="A0A1J1HJL5"/>
<sequence length="61" mass="6715">MKFIVAAMFLFFAIVLVAAAPAHDETIVDDVANDDSIFVISHNDPNSFLKLLKLKKLLLLG</sequence>
<name>A0A1J1HJL5_9DIPT</name>